<dbReference type="EMBL" id="KI913179">
    <property type="protein sequence ID" value="ETV69130.1"/>
    <property type="molecule type" value="Genomic_DNA"/>
</dbReference>
<name>W4FNU5_APHAT</name>
<feature type="chain" id="PRO_5004840301" evidence="3">
    <location>
        <begin position="25"/>
        <end position="382"/>
    </location>
</feature>
<reference evidence="4" key="1">
    <citation type="submission" date="2013-12" db="EMBL/GenBank/DDBJ databases">
        <title>The Genome Sequence of Aphanomyces astaci APO3.</title>
        <authorList>
            <consortium name="The Broad Institute Genomics Platform"/>
            <person name="Russ C."/>
            <person name="Tyler B."/>
            <person name="van West P."/>
            <person name="Dieguez-Uribeondo J."/>
            <person name="Young S.K."/>
            <person name="Zeng Q."/>
            <person name="Gargeya S."/>
            <person name="Fitzgerald M."/>
            <person name="Abouelleil A."/>
            <person name="Alvarado L."/>
            <person name="Chapman S.B."/>
            <person name="Gainer-Dewar J."/>
            <person name="Goldberg J."/>
            <person name="Griggs A."/>
            <person name="Gujja S."/>
            <person name="Hansen M."/>
            <person name="Howarth C."/>
            <person name="Imamovic A."/>
            <person name="Ireland A."/>
            <person name="Larimer J."/>
            <person name="McCowan C."/>
            <person name="Murphy C."/>
            <person name="Pearson M."/>
            <person name="Poon T.W."/>
            <person name="Priest M."/>
            <person name="Roberts A."/>
            <person name="Saif S."/>
            <person name="Shea T."/>
            <person name="Sykes S."/>
            <person name="Wortman J."/>
            <person name="Nusbaum C."/>
            <person name="Birren B."/>
        </authorList>
    </citation>
    <scope>NUCLEOTIDE SEQUENCE [LARGE SCALE GENOMIC DNA]</scope>
    <source>
        <strain evidence="4">APO3</strain>
    </source>
</reference>
<organism evidence="4">
    <name type="scientific">Aphanomyces astaci</name>
    <name type="common">Crayfish plague agent</name>
    <dbReference type="NCBI Taxonomy" id="112090"/>
    <lineage>
        <taxon>Eukaryota</taxon>
        <taxon>Sar</taxon>
        <taxon>Stramenopiles</taxon>
        <taxon>Oomycota</taxon>
        <taxon>Saprolegniomycetes</taxon>
        <taxon>Saprolegniales</taxon>
        <taxon>Verrucalvaceae</taxon>
        <taxon>Aphanomyces</taxon>
    </lineage>
</organism>
<accession>W4FNU5</accession>
<feature type="transmembrane region" description="Helical" evidence="2">
    <location>
        <begin position="173"/>
        <end position="199"/>
    </location>
</feature>
<keyword evidence="2" id="KW-0812">Transmembrane</keyword>
<keyword evidence="2" id="KW-0472">Membrane</keyword>
<dbReference type="AlphaFoldDB" id="W4FNU5"/>
<keyword evidence="2" id="KW-1133">Transmembrane helix</keyword>
<sequence length="382" mass="40789">MVQWRRRVGGSFVVVAAMAALALAGPSTPVIGPQVLTTSIAVNTTNATQTTPTTTTRSTTTDTPTTTTLLPTTAVPNTTTVQPTITTEQPSTVAPTTTPITTATLAPVTNTTNLPTTTVTVPPTTVPTTTTNAPTHVTVIVQIAASPSPPISTTDGSTESAASAMEESPSGELSAPVVACIIVGGLILVCLAVIAVMSFQRLVSKKRRLDKQDNMAMRSNFDESQLDSSMLDHHSTADGPSRYYPPYSKHPPKSPVPVLSLRHYESDTASTVKTDLSIKTDSDTSFHMYGRPTSDSIDSYRPSPHGDVYRNMTSPSYTPHTRASHTFSDTLTASHRTNDFSFSTQFSRVSSMSTFRAYSSNLLLRNSDDLSVYSDRSDGTIF</sequence>
<evidence type="ECO:0000256" key="2">
    <source>
        <dbReference type="SAM" id="Phobius"/>
    </source>
</evidence>
<proteinExistence type="predicted"/>
<evidence type="ECO:0000313" key="4">
    <source>
        <dbReference type="EMBL" id="ETV69130.1"/>
    </source>
</evidence>
<dbReference type="VEuPathDB" id="FungiDB:H257_15092"/>
<protein>
    <submittedName>
        <fullName evidence="4">Uncharacterized protein</fullName>
    </submittedName>
</protein>
<dbReference type="OrthoDB" id="79913at2759"/>
<dbReference type="GeneID" id="20817088"/>
<feature type="region of interest" description="Disordered" evidence="1">
    <location>
        <begin position="221"/>
        <end position="254"/>
    </location>
</feature>
<feature type="compositionally biased region" description="Low complexity" evidence="1">
    <location>
        <begin position="157"/>
        <end position="167"/>
    </location>
</feature>
<evidence type="ECO:0000256" key="3">
    <source>
        <dbReference type="SAM" id="SignalP"/>
    </source>
</evidence>
<feature type="signal peptide" evidence="3">
    <location>
        <begin position="1"/>
        <end position="24"/>
    </location>
</feature>
<dbReference type="RefSeq" id="XP_009841383.1">
    <property type="nucleotide sequence ID" value="XM_009843081.1"/>
</dbReference>
<feature type="region of interest" description="Disordered" evidence="1">
    <location>
        <begin position="147"/>
        <end position="167"/>
    </location>
</feature>
<gene>
    <name evidence="4" type="ORF">H257_15092</name>
</gene>
<evidence type="ECO:0000256" key="1">
    <source>
        <dbReference type="SAM" id="MobiDB-lite"/>
    </source>
</evidence>
<keyword evidence="3" id="KW-0732">Signal</keyword>